<proteinExistence type="inferred from homology"/>
<reference evidence="3" key="1">
    <citation type="journal article" date="2019" name="Int. J. Syst. Evol. Microbiol.">
        <title>The Global Catalogue of Microorganisms (GCM) 10K type strain sequencing project: providing services to taxonomists for standard genome sequencing and annotation.</title>
        <authorList>
            <consortium name="The Broad Institute Genomics Platform"/>
            <consortium name="The Broad Institute Genome Sequencing Center for Infectious Disease"/>
            <person name="Wu L."/>
            <person name="Ma J."/>
        </authorList>
    </citation>
    <scope>NUCLEOTIDE SEQUENCE [LARGE SCALE GENOMIC DNA]</scope>
    <source>
        <strain evidence="3">CGMCC 4.7643</strain>
    </source>
</reference>
<dbReference type="Gene3D" id="2.130.10.10">
    <property type="entry name" value="YVTN repeat-like/Quinoprotein amine dehydrogenase"/>
    <property type="match status" value="1"/>
</dbReference>
<evidence type="ECO:0000313" key="2">
    <source>
        <dbReference type="EMBL" id="MFD2458080.1"/>
    </source>
</evidence>
<protein>
    <submittedName>
        <fullName evidence="2">Lactonase family protein</fullName>
    </submittedName>
</protein>
<dbReference type="InterPro" id="IPR019405">
    <property type="entry name" value="Lactonase_7-beta_prop"/>
</dbReference>
<dbReference type="PANTHER" id="PTHR30344:SF1">
    <property type="entry name" value="6-PHOSPHOGLUCONOLACTONASE"/>
    <property type="match status" value="1"/>
</dbReference>
<comment type="similarity">
    <text evidence="1">Belongs to the cycloisomerase 2 family.</text>
</comment>
<sequence length="328" mass="34156">MDLVLVGGYGPTGIVIFRRSAAGELTPAGTLPMESPSWLTRHPALPVLYAANETADGAITTVGVDDAGTLTALGTVGCGGDDPCHLAVTSDGRFLLCANYSSGSLAVFGLAGDGRVTGRTDLVRHQGGGPVEDRQESAHVHMAVPGADERGPFVSAVDLGTDEIRSYRISEEGKLTEFAVSTVPAGTGPRQLIRRPGTDLAYVVGELASTLITMREVSPGAFEVVAVTPATAAADNSTKNLVAHVELAGDRLFLSNRGEDCVTEFALDPAAVAVTDHPAGVWPRHFAVDGDTCYAASQLSDEILVFPLDGSGEPRRYPTPQPSYVLLS</sequence>
<dbReference type="EMBL" id="JBHUKU010000003">
    <property type="protein sequence ID" value="MFD2458080.1"/>
    <property type="molecule type" value="Genomic_DNA"/>
</dbReference>
<dbReference type="RefSeq" id="WP_345395580.1">
    <property type="nucleotide sequence ID" value="NZ_BAABHG010000007.1"/>
</dbReference>
<dbReference type="InterPro" id="IPR011048">
    <property type="entry name" value="Haem_d1_sf"/>
</dbReference>
<accession>A0ABW5GAH2</accession>
<dbReference type="PANTHER" id="PTHR30344">
    <property type="entry name" value="6-PHOSPHOGLUCONOLACTONASE-RELATED"/>
    <property type="match status" value="1"/>
</dbReference>
<dbReference type="Pfam" id="PF10282">
    <property type="entry name" value="Lactonase"/>
    <property type="match status" value="1"/>
</dbReference>
<keyword evidence="3" id="KW-1185">Reference proteome</keyword>
<name>A0ABW5GAH2_9PSEU</name>
<evidence type="ECO:0000256" key="1">
    <source>
        <dbReference type="ARBA" id="ARBA00005564"/>
    </source>
</evidence>
<dbReference type="InterPro" id="IPR015943">
    <property type="entry name" value="WD40/YVTN_repeat-like_dom_sf"/>
</dbReference>
<gene>
    <name evidence="2" type="ORF">ACFSYJ_05705</name>
</gene>
<dbReference type="InterPro" id="IPR050282">
    <property type="entry name" value="Cycloisomerase_2"/>
</dbReference>
<evidence type="ECO:0000313" key="3">
    <source>
        <dbReference type="Proteomes" id="UP001597419"/>
    </source>
</evidence>
<dbReference type="Proteomes" id="UP001597419">
    <property type="component" value="Unassembled WGS sequence"/>
</dbReference>
<organism evidence="2 3">
    <name type="scientific">Amycolatopsis samaneae</name>
    <dbReference type="NCBI Taxonomy" id="664691"/>
    <lineage>
        <taxon>Bacteria</taxon>
        <taxon>Bacillati</taxon>
        <taxon>Actinomycetota</taxon>
        <taxon>Actinomycetes</taxon>
        <taxon>Pseudonocardiales</taxon>
        <taxon>Pseudonocardiaceae</taxon>
        <taxon>Amycolatopsis</taxon>
    </lineage>
</organism>
<dbReference type="SUPFAM" id="SSF51004">
    <property type="entry name" value="C-terminal (heme d1) domain of cytochrome cd1-nitrite reductase"/>
    <property type="match status" value="1"/>
</dbReference>
<comment type="caution">
    <text evidence="2">The sequence shown here is derived from an EMBL/GenBank/DDBJ whole genome shotgun (WGS) entry which is preliminary data.</text>
</comment>